<dbReference type="AlphaFoldDB" id="A0AA40KY99"/>
<dbReference type="Proteomes" id="UP001177670">
    <property type="component" value="Unassembled WGS sequence"/>
</dbReference>
<comment type="caution">
    <text evidence="1">The sequence shown here is derived from an EMBL/GenBank/DDBJ whole genome shotgun (WGS) entry which is preliminary data.</text>
</comment>
<sequence>MEINLVARILERFSKDSKTILWQFPYDFKTILICWTEECLEVTSVPLLLGSHVAQCKNKGLSVVLVLGHECPNASPSRITSVLRRAVSLRNPCSGELPLRLDPGRGIRLWQNCRDLRCR</sequence>
<dbReference type="EMBL" id="JAHYIQ010000001">
    <property type="protein sequence ID" value="KAK1137331.1"/>
    <property type="molecule type" value="Genomic_DNA"/>
</dbReference>
<evidence type="ECO:0000313" key="1">
    <source>
        <dbReference type="EMBL" id="KAK1137331.1"/>
    </source>
</evidence>
<accession>A0AA40KY99</accession>
<name>A0AA40KY99_9HYME</name>
<protein>
    <submittedName>
        <fullName evidence="1">Uncharacterized protein</fullName>
    </submittedName>
</protein>
<keyword evidence="2" id="KW-1185">Reference proteome</keyword>
<organism evidence="1 2">
    <name type="scientific">Melipona bicolor</name>
    <dbReference type="NCBI Taxonomy" id="60889"/>
    <lineage>
        <taxon>Eukaryota</taxon>
        <taxon>Metazoa</taxon>
        <taxon>Ecdysozoa</taxon>
        <taxon>Arthropoda</taxon>
        <taxon>Hexapoda</taxon>
        <taxon>Insecta</taxon>
        <taxon>Pterygota</taxon>
        <taxon>Neoptera</taxon>
        <taxon>Endopterygota</taxon>
        <taxon>Hymenoptera</taxon>
        <taxon>Apocrita</taxon>
        <taxon>Aculeata</taxon>
        <taxon>Apoidea</taxon>
        <taxon>Anthophila</taxon>
        <taxon>Apidae</taxon>
        <taxon>Melipona</taxon>
    </lineage>
</organism>
<evidence type="ECO:0000313" key="2">
    <source>
        <dbReference type="Proteomes" id="UP001177670"/>
    </source>
</evidence>
<proteinExistence type="predicted"/>
<reference evidence="1" key="1">
    <citation type="submission" date="2021-10" db="EMBL/GenBank/DDBJ databases">
        <title>Melipona bicolor Genome sequencing and assembly.</title>
        <authorList>
            <person name="Araujo N.S."/>
            <person name="Arias M.C."/>
        </authorList>
    </citation>
    <scope>NUCLEOTIDE SEQUENCE</scope>
    <source>
        <strain evidence="1">USP_2M_L1-L4_2017</strain>
        <tissue evidence="1">Whole body</tissue>
    </source>
</reference>
<gene>
    <name evidence="1" type="ORF">K0M31_001843</name>
</gene>